<organism evidence="4 5">
    <name type="scientific">Propioniciclava coleopterorum</name>
    <dbReference type="NCBI Taxonomy" id="2714937"/>
    <lineage>
        <taxon>Bacteria</taxon>
        <taxon>Bacillati</taxon>
        <taxon>Actinomycetota</taxon>
        <taxon>Actinomycetes</taxon>
        <taxon>Propionibacteriales</taxon>
        <taxon>Propionibacteriaceae</taxon>
        <taxon>Propioniciclava</taxon>
    </lineage>
</organism>
<dbReference type="GO" id="GO:0005524">
    <property type="term" value="F:ATP binding"/>
    <property type="evidence" value="ECO:0007669"/>
    <property type="project" value="UniProtKB-KW"/>
</dbReference>
<dbReference type="Proteomes" id="UP000501058">
    <property type="component" value="Chromosome"/>
</dbReference>
<dbReference type="GO" id="GO:0004016">
    <property type="term" value="F:adenylate cyclase activity"/>
    <property type="evidence" value="ECO:0007669"/>
    <property type="project" value="TreeGrafter"/>
</dbReference>
<accession>A0A6G7Y2Z4</accession>
<name>A0A6G7Y2Z4_9ACTN</name>
<dbReference type="KEGG" id="prv:G7070_01390"/>
<dbReference type="SUPFAM" id="SSF52540">
    <property type="entry name" value="P-loop containing nucleoside triphosphate hydrolases"/>
    <property type="match status" value="1"/>
</dbReference>
<evidence type="ECO:0000256" key="1">
    <source>
        <dbReference type="ARBA" id="ARBA00022741"/>
    </source>
</evidence>
<keyword evidence="5" id="KW-1185">Reference proteome</keyword>
<dbReference type="PANTHER" id="PTHR16305">
    <property type="entry name" value="TESTICULAR SOLUBLE ADENYLYL CYCLASE"/>
    <property type="match status" value="1"/>
</dbReference>
<dbReference type="InterPro" id="IPR041664">
    <property type="entry name" value="AAA_16"/>
</dbReference>
<dbReference type="AlphaFoldDB" id="A0A6G7Y2Z4"/>
<feature type="domain" description="Orc1-like AAA ATPase" evidence="3">
    <location>
        <begin position="8"/>
        <end position="182"/>
    </location>
</feature>
<dbReference type="Gene3D" id="3.40.50.300">
    <property type="entry name" value="P-loop containing nucleotide triphosphate hydrolases"/>
    <property type="match status" value="1"/>
</dbReference>
<protein>
    <submittedName>
        <fullName evidence="4">AAA family ATPase</fullName>
    </submittedName>
</protein>
<evidence type="ECO:0000259" key="3">
    <source>
        <dbReference type="Pfam" id="PF13191"/>
    </source>
</evidence>
<evidence type="ECO:0000256" key="2">
    <source>
        <dbReference type="ARBA" id="ARBA00022840"/>
    </source>
</evidence>
<dbReference type="GO" id="GO:0005737">
    <property type="term" value="C:cytoplasm"/>
    <property type="evidence" value="ECO:0007669"/>
    <property type="project" value="TreeGrafter"/>
</dbReference>
<dbReference type="PANTHER" id="PTHR16305:SF35">
    <property type="entry name" value="TRANSCRIPTIONAL ACTIVATOR DOMAIN"/>
    <property type="match status" value="1"/>
</dbReference>
<dbReference type="EMBL" id="CP049865">
    <property type="protein sequence ID" value="QIK71185.1"/>
    <property type="molecule type" value="Genomic_DNA"/>
</dbReference>
<evidence type="ECO:0000313" key="5">
    <source>
        <dbReference type="Proteomes" id="UP000501058"/>
    </source>
</evidence>
<dbReference type="InterPro" id="IPR027417">
    <property type="entry name" value="P-loop_NTPase"/>
</dbReference>
<keyword evidence="1" id="KW-0547">Nucleotide-binding</keyword>
<keyword evidence="2" id="KW-0067">ATP-binding</keyword>
<reference evidence="4 5" key="1">
    <citation type="submission" date="2020-03" db="EMBL/GenBank/DDBJ databases">
        <title>Propioniciclava sp. nov., isolated from Hydrophilus acuminatus.</title>
        <authorList>
            <person name="Hyun D.-W."/>
            <person name="Bae J.-W."/>
        </authorList>
    </citation>
    <scope>NUCLEOTIDE SEQUENCE [LARGE SCALE GENOMIC DNA]</scope>
    <source>
        <strain evidence="4 5">HDW11</strain>
    </source>
</reference>
<gene>
    <name evidence="4" type="ORF">G7070_01390</name>
</gene>
<dbReference type="Pfam" id="PF13191">
    <property type="entry name" value="AAA_16"/>
    <property type="match status" value="1"/>
</dbReference>
<evidence type="ECO:0000313" key="4">
    <source>
        <dbReference type="EMBL" id="QIK71185.1"/>
    </source>
</evidence>
<proteinExistence type="predicted"/>
<sequence length="544" mass="57669">MMGAEVALVGRGEELAVLTDALAEGVTGRARVVLLRGEAGIGKTRLLTEALARHTAGAAMAPVVATGQCVDLGTIGAPFAPVRRLLHELGQAVGETDLRRAAGSPAVLATLATLVPELRTDEPVPPGSGDYVAEAVERVIEALSQDHHLVLVIEDLHWADAATLALLRTFASTLRGRHLTLIGSYRGEDLGRGHPLRSVLVELERNRAVTTVELTRLDADGVADQASRLLGREVGPEEAARLVARSEGVPFFVEELVRLGDAPLPSTLRDVVLARVDGLDANPRAVVDVLAVGGVFVAHDVLAAAAQGRPLDLDAGLASAVWAGVIQPEGDGYAFRHALIQEAVYDELLSGQRLALHRAYATVLQARVDGGDAGPAVEAAAHWVAARDDEAAFRATAVALRQARRALAVPTEAQCGERLLALWDKVAPTTRVSAGEFMALAARTVNVIRISGEVRRAMRLAEEVLAREGLTTVDRARMELELGLAQVGVQGTEAGLRHVREAERLVAGLDEPDAMRVRSEALALLGATAVTPRRRPPRRARLRG</sequence>